<evidence type="ECO:0000259" key="8">
    <source>
        <dbReference type="Pfam" id="PF02308"/>
    </source>
</evidence>
<gene>
    <name evidence="9" type="ORF">GRI97_09755</name>
</gene>
<evidence type="ECO:0000256" key="2">
    <source>
        <dbReference type="ARBA" id="ARBA00009298"/>
    </source>
</evidence>
<dbReference type="GO" id="GO:0005886">
    <property type="term" value="C:plasma membrane"/>
    <property type="evidence" value="ECO:0007669"/>
    <property type="project" value="UniProtKB-SubCell"/>
</dbReference>
<proteinExistence type="inferred from homology"/>
<evidence type="ECO:0000256" key="5">
    <source>
        <dbReference type="ARBA" id="ARBA00022989"/>
    </source>
</evidence>
<feature type="transmembrane region" description="Helical" evidence="7">
    <location>
        <begin position="119"/>
        <end position="139"/>
    </location>
</feature>
<evidence type="ECO:0000256" key="3">
    <source>
        <dbReference type="ARBA" id="ARBA00022475"/>
    </source>
</evidence>
<dbReference type="PANTHER" id="PTHR33778">
    <property type="entry name" value="PROTEIN MGTC"/>
    <property type="match status" value="1"/>
</dbReference>
<sequence length="155" mass="16046">MDTMDSDTLLRLLAATGCGVLIGISHDLRGKPAGTRTLGLVALGAALLTAGTTQLPMIAGHPDAVSRVIQGAIQGIVTGIGFLGAGAIMRGPNEVRGLTTAASVWVTAVLGIICMLSPWPLIGIGLLIAVVLSAFAHPLENWLERRRKTESDQES</sequence>
<evidence type="ECO:0000313" key="10">
    <source>
        <dbReference type="Proteomes" id="UP000469430"/>
    </source>
</evidence>
<feature type="domain" description="MgtC/SapB/SrpB/YhiD N-terminal" evidence="8">
    <location>
        <begin position="12"/>
        <end position="141"/>
    </location>
</feature>
<feature type="transmembrane region" description="Helical" evidence="7">
    <location>
        <begin position="71"/>
        <end position="88"/>
    </location>
</feature>
<dbReference type="PRINTS" id="PR01837">
    <property type="entry name" value="MGTCSAPBPROT"/>
</dbReference>
<keyword evidence="6 7" id="KW-0472">Membrane</keyword>
<dbReference type="OrthoDB" id="9811198at2"/>
<comment type="subcellular location">
    <subcellularLocation>
        <location evidence="7">Cell inner membrane</location>
        <topology evidence="7">Multi-pass membrane protein</topology>
    </subcellularLocation>
    <subcellularLocation>
        <location evidence="1">Cell membrane</location>
        <topology evidence="1">Multi-pass membrane protein</topology>
    </subcellularLocation>
</comment>
<dbReference type="AlphaFoldDB" id="A0A6I4TY29"/>
<evidence type="ECO:0000256" key="1">
    <source>
        <dbReference type="ARBA" id="ARBA00004651"/>
    </source>
</evidence>
<feature type="transmembrane region" description="Helical" evidence="7">
    <location>
        <begin position="95"/>
        <end position="113"/>
    </location>
</feature>
<evidence type="ECO:0000313" key="9">
    <source>
        <dbReference type="EMBL" id="MXO99273.1"/>
    </source>
</evidence>
<name>A0A6I4TY29_9SPHN</name>
<keyword evidence="10" id="KW-1185">Reference proteome</keyword>
<dbReference type="InterPro" id="IPR003416">
    <property type="entry name" value="MgtC/SapB/SrpB/YhiD_fam"/>
</dbReference>
<organism evidence="9 10">
    <name type="scientific">Croceibacterium xixiisoli</name>
    <dbReference type="NCBI Taxonomy" id="1476466"/>
    <lineage>
        <taxon>Bacteria</taxon>
        <taxon>Pseudomonadati</taxon>
        <taxon>Pseudomonadota</taxon>
        <taxon>Alphaproteobacteria</taxon>
        <taxon>Sphingomonadales</taxon>
        <taxon>Erythrobacteraceae</taxon>
        <taxon>Croceibacterium</taxon>
    </lineage>
</organism>
<keyword evidence="3" id="KW-1003">Cell membrane</keyword>
<keyword evidence="5 7" id="KW-1133">Transmembrane helix</keyword>
<reference evidence="9 10" key="1">
    <citation type="submission" date="2019-12" db="EMBL/GenBank/DDBJ databases">
        <title>Genomic-based taxomic classification of the family Erythrobacteraceae.</title>
        <authorList>
            <person name="Xu L."/>
        </authorList>
    </citation>
    <scope>NUCLEOTIDE SEQUENCE [LARGE SCALE GENOMIC DNA]</scope>
    <source>
        <strain evidence="9 10">S36</strain>
    </source>
</reference>
<keyword evidence="7" id="KW-0997">Cell inner membrane</keyword>
<comment type="caution">
    <text evidence="9">The sequence shown here is derived from an EMBL/GenBank/DDBJ whole genome shotgun (WGS) entry which is preliminary data.</text>
</comment>
<dbReference type="Proteomes" id="UP000469430">
    <property type="component" value="Unassembled WGS sequence"/>
</dbReference>
<dbReference type="Pfam" id="PF02308">
    <property type="entry name" value="MgtC"/>
    <property type="match status" value="1"/>
</dbReference>
<dbReference type="PANTHER" id="PTHR33778:SF1">
    <property type="entry name" value="MAGNESIUM TRANSPORTER YHID-RELATED"/>
    <property type="match status" value="1"/>
</dbReference>
<evidence type="ECO:0000256" key="4">
    <source>
        <dbReference type="ARBA" id="ARBA00022692"/>
    </source>
</evidence>
<dbReference type="EMBL" id="WTYJ01000002">
    <property type="protein sequence ID" value="MXO99273.1"/>
    <property type="molecule type" value="Genomic_DNA"/>
</dbReference>
<keyword evidence="4 7" id="KW-0812">Transmembrane</keyword>
<feature type="transmembrane region" description="Helical" evidence="7">
    <location>
        <begin position="40"/>
        <end position="59"/>
    </location>
</feature>
<evidence type="ECO:0000256" key="7">
    <source>
        <dbReference type="RuleBase" id="RU365041"/>
    </source>
</evidence>
<comment type="similarity">
    <text evidence="2 7">Belongs to the MgtC/SapB family.</text>
</comment>
<accession>A0A6I4TY29</accession>
<protein>
    <recommendedName>
        <fullName evidence="7">Protein MgtC</fullName>
    </recommendedName>
</protein>
<dbReference type="InterPro" id="IPR049177">
    <property type="entry name" value="MgtC_SapB_SrpB_YhiD_N"/>
</dbReference>
<evidence type="ECO:0000256" key="6">
    <source>
        <dbReference type="ARBA" id="ARBA00023136"/>
    </source>
</evidence>